<keyword evidence="2" id="KW-1185">Reference proteome</keyword>
<dbReference type="GeneID" id="68353858"/>
<proteinExistence type="predicted"/>
<dbReference type="RefSeq" id="XP_044721814.1">
    <property type="nucleotide sequence ID" value="XM_044863200.1"/>
</dbReference>
<dbReference type="AlphaFoldDB" id="A0A9P8N1N8"/>
<organism evidence="1 2">
    <name type="scientific">Hirsutella rhossiliensis</name>
    <dbReference type="NCBI Taxonomy" id="111463"/>
    <lineage>
        <taxon>Eukaryota</taxon>
        <taxon>Fungi</taxon>
        <taxon>Dikarya</taxon>
        <taxon>Ascomycota</taxon>
        <taxon>Pezizomycotina</taxon>
        <taxon>Sordariomycetes</taxon>
        <taxon>Hypocreomycetidae</taxon>
        <taxon>Hypocreales</taxon>
        <taxon>Ophiocordycipitaceae</taxon>
        <taxon>Hirsutella</taxon>
    </lineage>
</organism>
<evidence type="ECO:0000313" key="1">
    <source>
        <dbReference type="EMBL" id="KAH0964301.1"/>
    </source>
</evidence>
<reference evidence="1" key="1">
    <citation type="submission" date="2021-09" db="EMBL/GenBank/DDBJ databases">
        <title>A high-quality genome of the endoparasitic fungus Hirsutella rhossiliensis with a comparison of Hirsutella genomes reveals transposable elements contributing to genome size variation.</title>
        <authorList>
            <person name="Lin R."/>
            <person name="Jiao Y."/>
            <person name="Sun X."/>
            <person name="Ling J."/>
            <person name="Xie B."/>
            <person name="Cheng X."/>
        </authorList>
    </citation>
    <scope>NUCLEOTIDE SEQUENCE</scope>
    <source>
        <strain evidence="1">HR02</strain>
    </source>
</reference>
<dbReference type="Proteomes" id="UP000824596">
    <property type="component" value="Unassembled WGS sequence"/>
</dbReference>
<dbReference type="EMBL" id="JAIZPD010000004">
    <property type="protein sequence ID" value="KAH0964301.1"/>
    <property type="molecule type" value="Genomic_DNA"/>
</dbReference>
<protein>
    <submittedName>
        <fullName evidence="1">Uncharacterized protein</fullName>
    </submittedName>
</protein>
<comment type="caution">
    <text evidence="1">The sequence shown here is derived from an EMBL/GenBank/DDBJ whole genome shotgun (WGS) entry which is preliminary data.</text>
</comment>
<accession>A0A9P8N1N8</accession>
<sequence>MATQRKHLHQVQFTAIAQPAERKQKAAAVLVCGDAYQAKQAPRWRDFPNTFNMQEYALRQFDDFLDRSESGETVDTPRMYIIPNQPAMEDEDDEA</sequence>
<name>A0A9P8N1N8_9HYPO</name>
<gene>
    <name evidence="1" type="ORF">HRG_04729</name>
</gene>
<evidence type="ECO:0000313" key="2">
    <source>
        <dbReference type="Proteomes" id="UP000824596"/>
    </source>
</evidence>